<gene>
    <name evidence="1" type="ordered locus">Caci_2887</name>
</gene>
<dbReference type="KEGG" id="cai:Caci_2887"/>
<dbReference type="RefSeq" id="WP_012787089.1">
    <property type="nucleotide sequence ID" value="NC_013131.1"/>
</dbReference>
<dbReference type="STRING" id="479433.Caci_2887"/>
<organism evidence="1 2">
    <name type="scientific">Catenulispora acidiphila (strain DSM 44928 / JCM 14897 / NBRC 102108 / NRRL B-24433 / ID139908)</name>
    <dbReference type="NCBI Taxonomy" id="479433"/>
    <lineage>
        <taxon>Bacteria</taxon>
        <taxon>Bacillati</taxon>
        <taxon>Actinomycetota</taxon>
        <taxon>Actinomycetes</taxon>
        <taxon>Catenulisporales</taxon>
        <taxon>Catenulisporaceae</taxon>
        <taxon>Catenulispora</taxon>
    </lineage>
</organism>
<proteinExistence type="predicted"/>
<dbReference type="AlphaFoldDB" id="C7Q2Q4"/>
<accession>C7Q2Q4</accession>
<dbReference type="EMBL" id="CP001700">
    <property type="protein sequence ID" value="ACU71796.1"/>
    <property type="molecule type" value="Genomic_DNA"/>
</dbReference>
<dbReference type="Proteomes" id="UP000000851">
    <property type="component" value="Chromosome"/>
</dbReference>
<protein>
    <submittedName>
        <fullName evidence="1">Uncharacterized protein</fullName>
    </submittedName>
</protein>
<dbReference type="HOGENOM" id="CLU_2768237_0_0_11"/>
<dbReference type="InParanoid" id="C7Q2Q4"/>
<sequence>MQTTSLSAAIPPMSYPLRLRAAARLAWKTLRTGQYLEEAALLNGRRSGLDAGVRITMEEIVQYVPAGAR</sequence>
<keyword evidence="2" id="KW-1185">Reference proteome</keyword>
<evidence type="ECO:0000313" key="2">
    <source>
        <dbReference type="Proteomes" id="UP000000851"/>
    </source>
</evidence>
<name>C7Q2Q4_CATAD</name>
<evidence type="ECO:0000313" key="1">
    <source>
        <dbReference type="EMBL" id="ACU71796.1"/>
    </source>
</evidence>
<reference evidence="1 2" key="1">
    <citation type="journal article" date="2009" name="Stand. Genomic Sci.">
        <title>Complete genome sequence of Catenulispora acidiphila type strain (ID 139908).</title>
        <authorList>
            <person name="Copeland A."/>
            <person name="Lapidus A."/>
            <person name="Glavina Del Rio T."/>
            <person name="Nolan M."/>
            <person name="Lucas S."/>
            <person name="Chen F."/>
            <person name="Tice H."/>
            <person name="Cheng J.F."/>
            <person name="Bruce D."/>
            <person name="Goodwin L."/>
            <person name="Pitluck S."/>
            <person name="Mikhailova N."/>
            <person name="Pati A."/>
            <person name="Ivanova N."/>
            <person name="Mavromatis K."/>
            <person name="Chen A."/>
            <person name="Palaniappan K."/>
            <person name="Chain P."/>
            <person name="Land M."/>
            <person name="Hauser L."/>
            <person name="Chang Y.J."/>
            <person name="Jeffries C.D."/>
            <person name="Chertkov O."/>
            <person name="Brettin T."/>
            <person name="Detter J.C."/>
            <person name="Han C."/>
            <person name="Ali Z."/>
            <person name="Tindall B.J."/>
            <person name="Goker M."/>
            <person name="Bristow J."/>
            <person name="Eisen J.A."/>
            <person name="Markowitz V."/>
            <person name="Hugenholtz P."/>
            <person name="Kyrpides N.C."/>
            <person name="Klenk H.P."/>
        </authorList>
    </citation>
    <scope>NUCLEOTIDE SEQUENCE [LARGE SCALE GENOMIC DNA]</scope>
    <source>
        <strain evidence="2">DSM 44928 / JCM 14897 / NBRC 102108 / NRRL B-24433 / ID139908</strain>
    </source>
</reference>